<name>A0A975Y6N7_9NOST</name>
<dbReference type="Gene3D" id="2.40.50.100">
    <property type="match status" value="1"/>
</dbReference>
<dbReference type="Proteomes" id="UP000683511">
    <property type="component" value="Chromosome"/>
</dbReference>
<dbReference type="RefSeq" id="WP_190604041.1">
    <property type="nucleotide sequence ID" value="NZ_CP021056.1"/>
</dbReference>
<dbReference type="SUPFAM" id="SSF111369">
    <property type="entry name" value="HlyD-like secretion proteins"/>
    <property type="match status" value="1"/>
</dbReference>
<evidence type="ECO:0000256" key="7">
    <source>
        <dbReference type="SAM" id="Phobius"/>
    </source>
</evidence>
<evidence type="ECO:0000256" key="6">
    <source>
        <dbReference type="SAM" id="Coils"/>
    </source>
</evidence>
<keyword evidence="11" id="KW-1185">Reference proteome</keyword>
<evidence type="ECO:0000313" key="10">
    <source>
        <dbReference type="EMBL" id="QXE25439.1"/>
    </source>
</evidence>
<feature type="domain" description="Multidrug resistance protein MdtA-like alpha-helical hairpin" evidence="8">
    <location>
        <begin position="182"/>
        <end position="241"/>
    </location>
</feature>
<evidence type="ECO:0000256" key="3">
    <source>
        <dbReference type="ARBA" id="ARBA00022692"/>
    </source>
</evidence>
<evidence type="ECO:0000259" key="9">
    <source>
        <dbReference type="Pfam" id="PF26002"/>
    </source>
</evidence>
<comment type="subcellular location">
    <subcellularLocation>
        <location evidence="1">Membrane</location>
        <topology evidence="1">Single-pass membrane protein</topology>
    </subcellularLocation>
</comment>
<evidence type="ECO:0000256" key="5">
    <source>
        <dbReference type="ARBA" id="ARBA00023136"/>
    </source>
</evidence>
<evidence type="ECO:0000256" key="2">
    <source>
        <dbReference type="ARBA" id="ARBA00009477"/>
    </source>
</evidence>
<dbReference type="Gene3D" id="1.10.287.470">
    <property type="entry name" value="Helix hairpin bin"/>
    <property type="match status" value="1"/>
</dbReference>
<feature type="coiled-coil region" evidence="6">
    <location>
        <begin position="176"/>
        <end position="241"/>
    </location>
</feature>
<evidence type="ECO:0008006" key="12">
    <source>
        <dbReference type="Google" id="ProtNLM"/>
    </source>
</evidence>
<keyword evidence="5 7" id="KW-0472">Membrane</keyword>
<proteinExistence type="inferred from homology"/>
<gene>
    <name evidence="10" type="ORF">B6N60_04154</name>
</gene>
<evidence type="ECO:0000256" key="1">
    <source>
        <dbReference type="ARBA" id="ARBA00004167"/>
    </source>
</evidence>
<dbReference type="InterPro" id="IPR058624">
    <property type="entry name" value="MdtA-like_HH"/>
</dbReference>
<evidence type="ECO:0000259" key="8">
    <source>
        <dbReference type="Pfam" id="PF25876"/>
    </source>
</evidence>
<dbReference type="KEGG" id="rsin:B6N60_04154"/>
<dbReference type="Pfam" id="PF26002">
    <property type="entry name" value="Beta-barrel_AprE"/>
    <property type="match status" value="1"/>
</dbReference>
<evidence type="ECO:0000256" key="4">
    <source>
        <dbReference type="ARBA" id="ARBA00022989"/>
    </source>
</evidence>
<dbReference type="PANTHER" id="PTHR30386:SF26">
    <property type="entry name" value="TRANSPORT PROTEIN COMB"/>
    <property type="match status" value="1"/>
</dbReference>
<dbReference type="Pfam" id="PF25876">
    <property type="entry name" value="HH_MFP_RND"/>
    <property type="match status" value="1"/>
</dbReference>
<dbReference type="PRINTS" id="PR01490">
    <property type="entry name" value="RTXTOXIND"/>
</dbReference>
<dbReference type="PANTHER" id="PTHR30386">
    <property type="entry name" value="MEMBRANE FUSION SUBUNIT OF EMRAB-TOLC MULTIDRUG EFFLUX PUMP"/>
    <property type="match status" value="1"/>
</dbReference>
<feature type="transmembrane region" description="Helical" evidence="7">
    <location>
        <begin position="25"/>
        <end position="46"/>
    </location>
</feature>
<keyword evidence="4 7" id="KW-1133">Transmembrane helix</keyword>
<evidence type="ECO:0000313" key="11">
    <source>
        <dbReference type="Proteomes" id="UP000683511"/>
    </source>
</evidence>
<keyword evidence="6" id="KW-0175">Coiled coil</keyword>
<dbReference type="InterPro" id="IPR050739">
    <property type="entry name" value="MFP"/>
</dbReference>
<dbReference type="InterPro" id="IPR058982">
    <property type="entry name" value="Beta-barrel_AprE"/>
</dbReference>
<comment type="similarity">
    <text evidence="2">Belongs to the membrane fusion protein (MFP) (TC 8.A.1) family.</text>
</comment>
<keyword evidence="3 7" id="KW-0812">Transmembrane</keyword>
<dbReference type="Gene3D" id="2.40.30.170">
    <property type="match status" value="1"/>
</dbReference>
<feature type="domain" description="AprE-like beta-barrel" evidence="9">
    <location>
        <begin position="350"/>
        <end position="449"/>
    </location>
</feature>
<protein>
    <recommendedName>
        <fullName evidence="12">Membrane fusion protein biotin-lipoyl like domain-containing protein</fullName>
    </recommendedName>
</protein>
<feature type="coiled-coil region" evidence="6">
    <location>
        <begin position="274"/>
        <end position="308"/>
    </location>
</feature>
<sequence>MLYTHNQKIFASAETDEVLPPISRWLSLTGILLVVTVISSIALSSWMKYNVTVKAAAMVRPTGEVRLTQSKIEGTVKNILVKENQTVKLGDTIAQLDTEALLLKRNQLQDNIQQSRLQIVQIDAQISALDSQILAEKRVIERTVAAAQADLLRNQRDYQEKQVNTQNDLLTSLASLEKSELDLEKAEADLAFAKVDSDRYRQLSQIGAIGKREFEQKKLIVKQLQSALKSEQKAVEIARIRVRTAKAAANPTSAVVTIATARIAQESARGEATIATLSKEKQALIERKVQLQSQVIQSKTELQQVDNQIKISTIVATSSGIILKLNLRNPGQVVRASESIAEIVPANAALVIKAMINTDEIHKVAVGQKVYLRIDACPYPDYGTLEGVVKWISPDVVNNSNNTADATSMAMNASYFEVTIEPRKLTFGNQEQKCRLQSGMEAKADIVTKEETALQFMLRKARLITDL</sequence>
<organism evidence="10 11">
    <name type="scientific">Richelia sinica FACHB-800</name>
    <dbReference type="NCBI Taxonomy" id="1357546"/>
    <lineage>
        <taxon>Bacteria</taxon>
        <taxon>Bacillati</taxon>
        <taxon>Cyanobacteriota</taxon>
        <taxon>Cyanophyceae</taxon>
        <taxon>Nostocales</taxon>
        <taxon>Nostocaceae</taxon>
        <taxon>Richelia</taxon>
    </lineage>
</organism>
<dbReference type="EMBL" id="CP021056">
    <property type="protein sequence ID" value="QXE25439.1"/>
    <property type="molecule type" value="Genomic_DNA"/>
</dbReference>
<reference evidence="10" key="1">
    <citation type="submission" date="2017-04" db="EMBL/GenBank/DDBJ databases">
        <title>Genome deletions in a multicellular cyanobacterial endosymbiont for morphological adaptation in marine diatoms.</title>
        <authorList>
            <person name="Wang Y."/>
            <person name="Gao H."/>
            <person name="Li R."/>
            <person name="Xu X."/>
        </authorList>
    </citation>
    <scope>NUCLEOTIDE SEQUENCE</scope>
    <source>
        <strain evidence="10">FACHB 800</strain>
    </source>
</reference>
<dbReference type="AlphaFoldDB" id="A0A975Y6N7"/>
<dbReference type="GO" id="GO:0016020">
    <property type="term" value="C:membrane"/>
    <property type="evidence" value="ECO:0007669"/>
    <property type="project" value="UniProtKB-SubCell"/>
</dbReference>
<accession>A0A975Y6N7</accession>